<organism evidence="1 2">
    <name type="scientific">Rubrivivax gelatinosus</name>
    <name type="common">Rhodocyclus gelatinosus</name>
    <name type="synonym">Rhodopseudomonas gelatinosa</name>
    <dbReference type="NCBI Taxonomy" id="28068"/>
    <lineage>
        <taxon>Bacteria</taxon>
        <taxon>Pseudomonadati</taxon>
        <taxon>Pseudomonadota</taxon>
        <taxon>Betaproteobacteria</taxon>
        <taxon>Burkholderiales</taxon>
        <taxon>Sphaerotilaceae</taxon>
        <taxon>Rubrivivax</taxon>
    </lineage>
</organism>
<protein>
    <recommendedName>
        <fullName evidence="3">Right handed beta helix domain-containing protein</fullName>
    </recommendedName>
</protein>
<dbReference type="SUPFAM" id="SSF51126">
    <property type="entry name" value="Pectin lyase-like"/>
    <property type="match status" value="1"/>
</dbReference>
<evidence type="ECO:0000313" key="1">
    <source>
        <dbReference type="EMBL" id="MBK1713894.1"/>
    </source>
</evidence>
<proteinExistence type="predicted"/>
<evidence type="ECO:0000313" key="2">
    <source>
        <dbReference type="Proteomes" id="UP001041814"/>
    </source>
</evidence>
<dbReference type="InterPro" id="IPR011050">
    <property type="entry name" value="Pectin_lyase_fold/virulence"/>
</dbReference>
<evidence type="ECO:0008006" key="3">
    <source>
        <dbReference type="Google" id="ProtNLM"/>
    </source>
</evidence>
<gene>
    <name evidence="1" type="ORF">CKO43_14025</name>
</gene>
<reference evidence="1" key="2">
    <citation type="journal article" date="2020" name="Microorganisms">
        <title>Osmotic Adaptation and Compatible Solute Biosynthesis of Phototrophic Bacteria as Revealed from Genome Analyses.</title>
        <authorList>
            <person name="Imhoff J.F."/>
            <person name="Rahn T."/>
            <person name="Kunzel S."/>
            <person name="Keller A."/>
            <person name="Neulinger S.C."/>
        </authorList>
    </citation>
    <scope>NUCLEOTIDE SEQUENCE</scope>
    <source>
        <strain evidence="1">IM 151</strain>
    </source>
</reference>
<comment type="caution">
    <text evidence="1">The sequence shown here is derived from an EMBL/GenBank/DDBJ whole genome shotgun (WGS) entry which is preliminary data.</text>
</comment>
<dbReference type="Gene3D" id="2.160.20.10">
    <property type="entry name" value="Single-stranded right-handed beta-helix, Pectin lyase-like"/>
    <property type="match status" value="1"/>
</dbReference>
<name>A0ABS1DW58_RUBGE</name>
<dbReference type="InterPro" id="IPR012334">
    <property type="entry name" value="Pectin_lyas_fold"/>
</dbReference>
<keyword evidence="2" id="KW-1185">Reference proteome</keyword>
<dbReference type="EMBL" id="NRRU01000049">
    <property type="protein sequence ID" value="MBK1713894.1"/>
    <property type="molecule type" value="Genomic_DNA"/>
</dbReference>
<accession>A0ABS1DW58</accession>
<dbReference type="RefSeq" id="WP_200379038.1">
    <property type="nucleotide sequence ID" value="NZ_NRRU01000049.1"/>
</dbReference>
<reference evidence="1" key="1">
    <citation type="submission" date="2017-08" db="EMBL/GenBank/DDBJ databases">
        <authorList>
            <person name="Imhoff J.F."/>
            <person name="Rahn T."/>
            <person name="Kuenzel S."/>
            <person name="Neulinger S.C."/>
        </authorList>
    </citation>
    <scope>NUCLEOTIDE SEQUENCE</scope>
    <source>
        <strain evidence="1">IM 151</strain>
    </source>
</reference>
<dbReference type="Proteomes" id="UP001041814">
    <property type="component" value="Unassembled WGS sequence"/>
</dbReference>
<sequence length="371" mass="40208">MLPRLAAAAPALRVGPGRRFERLADAARAARDGDLIEVDAGDYRGDVAVFTQRRLTLRAVGGRVRLVADGQAAEDKAIWVLRGGEFEVSGFDFEGCRVPSRNGAGIRFESGRLLAHDCRFLGNEMGLLTSNDPEAELVVDGCEFAYNQRPDGHDHQLYAGTIRALEVRASYLHHASIGHLLKSRAAHNLILHNRLTDEAGGRASYELEFPNGGVAVVVGNLIQQNRQTENPIMISFGIEGWRGPRHALVLVHNTLVDELGGGSRFLRVAEGSGVELMAVNNLLCGDAEPLQAAGTGDWRHNPRVERRAFADADAYDYRPADARAVPADAVACGRFDGLELAPRVEYRHPRGLAPLARGARRAGALQQTAHA</sequence>